<evidence type="ECO:0000313" key="4">
    <source>
        <dbReference type="Proteomes" id="UP001148312"/>
    </source>
</evidence>
<evidence type="ECO:0000313" key="3">
    <source>
        <dbReference type="EMBL" id="KAJ5472085.1"/>
    </source>
</evidence>
<reference evidence="3" key="1">
    <citation type="submission" date="2022-12" db="EMBL/GenBank/DDBJ databases">
        <authorList>
            <person name="Petersen C."/>
        </authorList>
    </citation>
    <scope>NUCLEOTIDE SEQUENCE</scope>
    <source>
        <strain evidence="3">IBT 30728</strain>
    </source>
</reference>
<evidence type="ECO:0000256" key="2">
    <source>
        <dbReference type="SAM" id="MobiDB-lite"/>
    </source>
</evidence>
<dbReference type="AlphaFoldDB" id="A0A9X0BLU8"/>
<protein>
    <submittedName>
        <fullName evidence="3">Uncharacterized protein</fullName>
    </submittedName>
</protein>
<organism evidence="3 4">
    <name type="scientific">Penicillium diatomitis</name>
    <dbReference type="NCBI Taxonomy" id="2819901"/>
    <lineage>
        <taxon>Eukaryota</taxon>
        <taxon>Fungi</taxon>
        <taxon>Dikarya</taxon>
        <taxon>Ascomycota</taxon>
        <taxon>Pezizomycotina</taxon>
        <taxon>Eurotiomycetes</taxon>
        <taxon>Eurotiomycetidae</taxon>
        <taxon>Eurotiales</taxon>
        <taxon>Aspergillaceae</taxon>
        <taxon>Penicillium</taxon>
    </lineage>
</organism>
<feature type="compositionally biased region" description="Polar residues" evidence="2">
    <location>
        <begin position="1"/>
        <end position="14"/>
    </location>
</feature>
<reference evidence="3" key="2">
    <citation type="journal article" date="2023" name="IMA Fungus">
        <title>Comparative genomic study of the Penicillium genus elucidates a diverse pangenome and 15 lateral gene transfer events.</title>
        <authorList>
            <person name="Petersen C."/>
            <person name="Sorensen T."/>
            <person name="Nielsen M.R."/>
            <person name="Sondergaard T.E."/>
            <person name="Sorensen J.L."/>
            <person name="Fitzpatrick D.A."/>
            <person name="Frisvad J.C."/>
            <person name="Nielsen K.L."/>
        </authorList>
    </citation>
    <scope>NUCLEOTIDE SEQUENCE</scope>
    <source>
        <strain evidence="3">IBT 30728</strain>
    </source>
</reference>
<keyword evidence="4" id="KW-1185">Reference proteome</keyword>
<dbReference type="EMBL" id="JAPWDQ010000013">
    <property type="protein sequence ID" value="KAJ5472085.1"/>
    <property type="molecule type" value="Genomic_DNA"/>
</dbReference>
<sequence>MSPPTIKTATQRGPVTNKAEREDALKNKIIEHLCQLTLDPDFKNASATYSQVKEQQEQIRTRDEKLTSLQKDIKAQKDRESVVISTFSAVNQDLTIQKETAEKRIVSLQKESTEKDKSLAEISRRIQELQRQLQTQLSERSQDERKINSMIAQHNLEIDSFQRRLKERDASIDKLKETDTKLTSLLAEEKAKSGYLEQEKKSLDEKLLQARSRLEKFDSFILKHHQIDEQTM</sequence>
<dbReference type="RefSeq" id="XP_056786631.1">
    <property type="nucleotide sequence ID" value="XM_056938249.1"/>
</dbReference>
<dbReference type="GeneID" id="81628499"/>
<keyword evidence="1" id="KW-0175">Coiled coil</keyword>
<proteinExistence type="predicted"/>
<gene>
    <name evidence="3" type="ORF">N7539_008654</name>
</gene>
<feature type="region of interest" description="Disordered" evidence="2">
    <location>
        <begin position="1"/>
        <end position="20"/>
    </location>
</feature>
<dbReference type="Proteomes" id="UP001148312">
    <property type="component" value="Unassembled WGS sequence"/>
</dbReference>
<feature type="coiled-coil region" evidence="1">
    <location>
        <begin position="52"/>
        <end position="178"/>
    </location>
</feature>
<name>A0A9X0BLU8_9EURO</name>
<accession>A0A9X0BLU8</accession>
<evidence type="ECO:0000256" key="1">
    <source>
        <dbReference type="SAM" id="Coils"/>
    </source>
</evidence>
<comment type="caution">
    <text evidence="3">The sequence shown here is derived from an EMBL/GenBank/DDBJ whole genome shotgun (WGS) entry which is preliminary data.</text>
</comment>